<organism evidence="1 2">
    <name type="scientific">Nosema bombycis (strain CQ1 / CVCC 102059)</name>
    <name type="common">Microsporidian parasite</name>
    <name type="synonym">Pebrine of silkworm</name>
    <dbReference type="NCBI Taxonomy" id="578461"/>
    <lineage>
        <taxon>Eukaryota</taxon>
        <taxon>Fungi</taxon>
        <taxon>Fungi incertae sedis</taxon>
        <taxon>Microsporidia</taxon>
        <taxon>Nosematidae</taxon>
        <taxon>Nosema</taxon>
    </lineage>
</organism>
<dbReference type="EMBL" id="KB908973">
    <property type="protein sequence ID" value="EOB13601.1"/>
    <property type="molecule type" value="Genomic_DNA"/>
</dbReference>
<sequence length="121" mass="14250">MKTYRRNNKIIFKTGKDSSTIIEKILKTLKELIKITENRHTTNFPVDSLKTFVNLCNSLVDSVDKKYVPNEYLDYVNTNKEVIGYFKEIENKIMKTVNVLEKKRTVLKSFKDEVENLKDIL</sequence>
<reference evidence="1 2" key="1">
    <citation type="journal article" date="2013" name="BMC Genomics">
        <title>Comparative genomics of parasitic silkworm microsporidia reveal an association between genome expansion and host adaptation.</title>
        <authorList>
            <person name="Pan G."/>
            <person name="Xu J."/>
            <person name="Li T."/>
            <person name="Xia Q."/>
            <person name="Liu S.L."/>
            <person name="Zhang G."/>
            <person name="Li S."/>
            <person name="Li C."/>
            <person name="Liu H."/>
            <person name="Yang L."/>
            <person name="Liu T."/>
            <person name="Zhang X."/>
            <person name="Wu Z."/>
            <person name="Fan W."/>
            <person name="Dang X."/>
            <person name="Xiang H."/>
            <person name="Tao M."/>
            <person name="Li Y."/>
            <person name="Hu J."/>
            <person name="Li Z."/>
            <person name="Lin L."/>
            <person name="Luo J."/>
            <person name="Geng L."/>
            <person name="Wang L."/>
            <person name="Long M."/>
            <person name="Wan Y."/>
            <person name="He N."/>
            <person name="Zhang Z."/>
            <person name="Lu C."/>
            <person name="Keeling P.J."/>
            <person name="Wang J."/>
            <person name="Xiang Z."/>
            <person name="Zhou Z."/>
        </authorList>
    </citation>
    <scope>NUCLEOTIDE SEQUENCE [LARGE SCALE GENOMIC DNA]</scope>
    <source>
        <strain evidence="2">CQ1 / CVCC 102059</strain>
    </source>
</reference>
<gene>
    <name evidence="1" type="ORF">NBO_65g0005</name>
</gene>
<dbReference type="OrthoDB" id="2190085at2759"/>
<keyword evidence="2" id="KW-1185">Reference proteome</keyword>
<dbReference type="VEuPathDB" id="MicrosporidiaDB:NBO_65g0005"/>
<evidence type="ECO:0000313" key="1">
    <source>
        <dbReference type="EMBL" id="EOB13601.1"/>
    </source>
</evidence>
<dbReference type="AlphaFoldDB" id="R0KS57"/>
<evidence type="ECO:0000313" key="2">
    <source>
        <dbReference type="Proteomes" id="UP000016927"/>
    </source>
</evidence>
<protein>
    <submittedName>
        <fullName evidence="1">Uncharacterized protein</fullName>
    </submittedName>
</protein>
<name>R0KS57_NOSB1</name>
<proteinExistence type="predicted"/>
<dbReference type="Proteomes" id="UP000016927">
    <property type="component" value="Unassembled WGS sequence"/>
</dbReference>
<dbReference type="OMA" id="NICEDRA"/>
<dbReference type="HOGENOM" id="CLU_2038723_0_0_1"/>
<accession>R0KS57</accession>